<dbReference type="SMART" id="SM00448">
    <property type="entry name" value="REC"/>
    <property type="match status" value="1"/>
</dbReference>
<dbReference type="PANTHER" id="PTHR44520">
    <property type="entry name" value="RESPONSE REGULATOR RCP1-RELATED"/>
    <property type="match status" value="1"/>
</dbReference>
<dbReference type="InterPro" id="IPR052893">
    <property type="entry name" value="TCS_response_regulator"/>
</dbReference>
<gene>
    <name evidence="3" type="ORF">SPIROBIBN47_50077</name>
</gene>
<accession>A0A3P3XLJ4</accession>
<feature type="modified residue" description="4-aspartylphosphate" evidence="1">
    <location>
        <position position="69"/>
    </location>
</feature>
<proteinExistence type="predicted"/>
<name>A0A3P3XLJ4_9SPIR</name>
<dbReference type="EMBL" id="FWDM01000037">
    <property type="protein sequence ID" value="SLM15594.1"/>
    <property type="molecule type" value="Genomic_DNA"/>
</dbReference>
<dbReference type="AlphaFoldDB" id="A0A3P3XLJ4"/>
<dbReference type="InterPro" id="IPR011006">
    <property type="entry name" value="CheY-like_superfamily"/>
</dbReference>
<evidence type="ECO:0000256" key="1">
    <source>
        <dbReference type="PROSITE-ProRule" id="PRU00169"/>
    </source>
</evidence>
<dbReference type="GO" id="GO:0000160">
    <property type="term" value="P:phosphorelay signal transduction system"/>
    <property type="evidence" value="ECO:0007669"/>
    <property type="project" value="InterPro"/>
</dbReference>
<organism evidence="3">
    <name type="scientific">uncultured spirochete</name>
    <dbReference type="NCBI Taxonomy" id="156406"/>
    <lineage>
        <taxon>Bacteria</taxon>
        <taxon>Pseudomonadati</taxon>
        <taxon>Spirochaetota</taxon>
        <taxon>Spirochaetia</taxon>
        <taxon>Spirochaetales</taxon>
        <taxon>environmental samples</taxon>
    </lineage>
</organism>
<dbReference type="Pfam" id="PF00072">
    <property type="entry name" value="Response_reg"/>
    <property type="match status" value="1"/>
</dbReference>
<feature type="domain" description="Response regulatory" evidence="2">
    <location>
        <begin position="8"/>
        <end position="136"/>
    </location>
</feature>
<reference evidence="3" key="1">
    <citation type="submission" date="2017-02" db="EMBL/GenBank/DDBJ databases">
        <authorList>
            <person name="Regsiter A."/>
            <person name="William W."/>
        </authorList>
    </citation>
    <scope>NUCLEOTIDE SEQUENCE</scope>
    <source>
        <strain evidence="3">Bib</strain>
    </source>
</reference>
<dbReference type="CDD" id="cd17557">
    <property type="entry name" value="REC_Rcp-like"/>
    <property type="match status" value="1"/>
</dbReference>
<evidence type="ECO:0000313" key="3">
    <source>
        <dbReference type="EMBL" id="SLM15594.1"/>
    </source>
</evidence>
<dbReference type="PANTHER" id="PTHR44520:SF1">
    <property type="entry name" value="TWO-COMPONENT SYSTEM REGULATORY PROTEIN"/>
    <property type="match status" value="1"/>
</dbReference>
<keyword evidence="1" id="KW-0597">Phosphoprotein</keyword>
<dbReference type="SUPFAM" id="SSF52172">
    <property type="entry name" value="CheY-like"/>
    <property type="match status" value="1"/>
</dbReference>
<dbReference type="PROSITE" id="PS50110">
    <property type="entry name" value="RESPONSE_REGULATORY"/>
    <property type="match status" value="1"/>
</dbReference>
<sequence length="149" mass="16945">MLEHEQINLLLIEDNPDDADLALRALRKRHLLNTIKVLSDGEEAIHYLLRRGPYEGTELPSSIKLILLDLKLPKLNGFEVLHAIRNDERTKRIPVVILTSSQEDPDIQKAYALGANSYVVKPVDFDNFSKCVSDLGMYWLFLNKPPSHG</sequence>
<dbReference type="Gene3D" id="3.40.50.2300">
    <property type="match status" value="1"/>
</dbReference>
<protein>
    <submittedName>
        <fullName evidence="3">Response regulator receiver protein</fullName>
    </submittedName>
</protein>
<evidence type="ECO:0000259" key="2">
    <source>
        <dbReference type="PROSITE" id="PS50110"/>
    </source>
</evidence>
<dbReference type="InterPro" id="IPR001789">
    <property type="entry name" value="Sig_transdc_resp-reg_receiver"/>
</dbReference>